<dbReference type="GO" id="GO:0009089">
    <property type="term" value="P:lysine biosynthetic process via diaminopimelate"/>
    <property type="evidence" value="ECO:0007669"/>
    <property type="project" value="UniProtKB-UniPathway"/>
</dbReference>
<dbReference type="OrthoDB" id="10059875at2759"/>
<dbReference type="InterPro" id="IPR036052">
    <property type="entry name" value="TrpB-like_PALP_sf"/>
</dbReference>
<dbReference type="Pfam" id="PF07687">
    <property type="entry name" value="M20_dimer"/>
    <property type="match status" value="1"/>
</dbReference>
<evidence type="ECO:0000256" key="8">
    <source>
        <dbReference type="ARBA" id="ARBA00022833"/>
    </source>
</evidence>
<dbReference type="PROSITE" id="PS00758">
    <property type="entry name" value="ARGE_DAPE_CPG2_1"/>
    <property type="match status" value="1"/>
</dbReference>
<feature type="domain" description="Tryptophan synthase beta chain-like PALP" evidence="11">
    <location>
        <begin position="31"/>
        <end position="389"/>
    </location>
</feature>
<dbReference type="InterPro" id="IPR011650">
    <property type="entry name" value="Peptidase_M20_dimer"/>
</dbReference>
<dbReference type="STRING" id="599839.J4I827"/>
<evidence type="ECO:0000256" key="10">
    <source>
        <dbReference type="ARBA" id="ARBA00051301"/>
    </source>
</evidence>
<dbReference type="InterPro" id="IPR001926">
    <property type="entry name" value="TrpB-like_PALP"/>
</dbReference>
<evidence type="ECO:0000256" key="3">
    <source>
        <dbReference type="ARBA" id="ARBA00005130"/>
    </source>
</evidence>
<comment type="cofactor">
    <cofactor evidence="1">
        <name>Co(2+)</name>
        <dbReference type="ChEBI" id="CHEBI:48828"/>
    </cofactor>
</comment>
<dbReference type="AlphaFoldDB" id="J4I827"/>
<comment type="catalytic activity">
    <reaction evidence="10">
        <text>N-succinyl-(2S,6S)-2,6-diaminopimelate + H2O = (2S,6S)-2,6-diaminopimelate + succinate</text>
        <dbReference type="Rhea" id="RHEA:22608"/>
        <dbReference type="ChEBI" id="CHEBI:15377"/>
        <dbReference type="ChEBI" id="CHEBI:30031"/>
        <dbReference type="ChEBI" id="CHEBI:57609"/>
        <dbReference type="ChEBI" id="CHEBI:58087"/>
        <dbReference type="EC" id="3.5.1.18"/>
    </reaction>
</comment>
<dbReference type="UniPathway" id="UPA00034">
    <property type="reaction ID" value="UER00021"/>
</dbReference>
<dbReference type="Gene3D" id="3.40.630.10">
    <property type="entry name" value="Zn peptidases"/>
    <property type="match status" value="2"/>
</dbReference>
<dbReference type="InParanoid" id="J4I827"/>
<gene>
    <name evidence="13" type="ORF">FIBRA_00683</name>
</gene>
<dbReference type="Proteomes" id="UP000006352">
    <property type="component" value="Unassembled WGS sequence"/>
</dbReference>
<keyword evidence="14" id="KW-1185">Reference proteome</keyword>
<evidence type="ECO:0000256" key="1">
    <source>
        <dbReference type="ARBA" id="ARBA00001941"/>
    </source>
</evidence>
<keyword evidence="9" id="KW-0170">Cobalt</keyword>
<evidence type="ECO:0000259" key="12">
    <source>
        <dbReference type="Pfam" id="PF07687"/>
    </source>
</evidence>
<dbReference type="PANTHER" id="PTHR42937">
    <property type="match status" value="1"/>
</dbReference>
<dbReference type="InterPro" id="IPR002933">
    <property type="entry name" value="Peptidase_M20"/>
</dbReference>
<protein>
    <recommendedName>
        <fullName evidence="6">Probable succinyl-diaminopimelate desuccinylase</fullName>
        <ecNumber evidence="5">3.5.1.18</ecNumber>
    </recommendedName>
</protein>
<evidence type="ECO:0000256" key="9">
    <source>
        <dbReference type="ARBA" id="ARBA00023285"/>
    </source>
</evidence>
<dbReference type="InterPro" id="IPR036264">
    <property type="entry name" value="Bact_exopeptidase_dim_dom"/>
</dbReference>
<evidence type="ECO:0000256" key="5">
    <source>
        <dbReference type="ARBA" id="ARBA00011921"/>
    </source>
</evidence>
<evidence type="ECO:0000313" key="14">
    <source>
        <dbReference type="Proteomes" id="UP000006352"/>
    </source>
</evidence>
<dbReference type="SUPFAM" id="SSF53187">
    <property type="entry name" value="Zn-dependent exopeptidases"/>
    <property type="match status" value="1"/>
</dbReference>
<dbReference type="RefSeq" id="XP_012177964.1">
    <property type="nucleotide sequence ID" value="XM_012322574.1"/>
</dbReference>
<keyword evidence="8" id="KW-0862">Zinc</keyword>
<keyword evidence="7" id="KW-0378">Hydrolase</keyword>
<name>J4I827_9APHY</name>
<feature type="domain" description="Peptidase M20 dimerisation" evidence="12">
    <location>
        <begin position="575"/>
        <end position="682"/>
    </location>
</feature>
<sequence length="786" mass="83000">MLYRNPCAVTGALPSLLPLDPRITAFHEQLPGYKPTPLRSLPRLAQELGIGQVLLKDESVRLGLPAFKILGASWATYRAIIRYLGLSSGAAISLEELARACSGKNITLIAATDGNHGRAVARMANLLGVSCVVYIPKGLDVATRELIAGEGARVLETQGDYDHTVLQASEAACALKGGILIQDTAFEGYTDISQVRLTFLQSEKTGHTHLYAYPPLQWIVDGYSTMFTELDEQTSQLAGSKHADVVIVPVGVGSLAQAVVTHYKRSGRINRTSIVTAEPDTAACLNRSLRNAQTDTSSGAPAGIPTSSTIMTGLNCGTVSPLAWPLLSNGVDVSASVADIEAHSAGEYLRSEGVNIGPCAAAPLAALRQLVAQPDGLLTPDSVVVLLATEGPRPYPTPLDTTTTDPVALTQILTRIDSSNPDLSAGAGAGETAIADYLCAWLAHHEFEVHRLEAHEGRPSVIGVARGSGGGKALMFNGHIDTVTLAGYDGDPLSGAIIDGAVHGRGTFDMKAGIAASLVAAYRAKERQTLRGDVILALVADEENLSLGTQEVLAAGWRADGAVVSEPTEHGLMLSHKGFVWAEVDIIGKAGHGSRPDLAIDAIAKAGHFLVALEKYGEELLHGQKSVPHPHLGTGTVHASLIKGGEEISSYPALCTVSIERRTVPGETPALFEQQIQEVLDGLCESVQDFKYKLRLGDSRPPYEIREDHEFVKLFAKHVKNALGEDAEMTGATYWADSALLAEKGIPVVLFGAQGRGAHAATEWATVDSIHKVTGALTGLALEFCA</sequence>
<dbReference type="EC" id="3.5.1.18" evidence="5"/>
<evidence type="ECO:0000256" key="2">
    <source>
        <dbReference type="ARBA" id="ARBA00001947"/>
    </source>
</evidence>
<dbReference type="Pfam" id="PF01546">
    <property type="entry name" value="Peptidase_M20"/>
    <property type="match status" value="1"/>
</dbReference>
<dbReference type="InterPro" id="IPR001261">
    <property type="entry name" value="ArgE/DapE_CS"/>
</dbReference>
<dbReference type="Gene3D" id="3.30.70.360">
    <property type="match status" value="1"/>
</dbReference>
<dbReference type="SUPFAM" id="SSF53686">
    <property type="entry name" value="Tryptophan synthase beta subunit-like PLP-dependent enzymes"/>
    <property type="match status" value="1"/>
</dbReference>
<organism evidence="13 14">
    <name type="scientific">Fibroporia radiculosa</name>
    <dbReference type="NCBI Taxonomy" id="599839"/>
    <lineage>
        <taxon>Eukaryota</taxon>
        <taxon>Fungi</taxon>
        <taxon>Dikarya</taxon>
        <taxon>Basidiomycota</taxon>
        <taxon>Agaricomycotina</taxon>
        <taxon>Agaricomycetes</taxon>
        <taxon>Polyporales</taxon>
        <taxon>Fibroporiaceae</taxon>
        <taxon>Fibroporia</taxon>
    </lineage>
</organism>
<accession>J4I827</accession>
<evidence type="ECO:0000256" key="6">
    <source>
        <dbReference type="ARBA" id="ARBA00016853"/>
    </source>
</evidence>
<dbReference type="Gene3D" id="3.40.50.1100">
    <property type="match status" value="2"/>
</dbReference>
<dbReference type="GO" id="GO:0009014">
    <property type="term" value="F:succinyl-diaminopimelate desuccinylase activity"/>
    <property type="evidence" value="ECO:0007669"/>
    <property type="project" value="UniProtKB-EC"/>
</dbReference>
<evidence type="ECO:0000313" key="13">
    <source>
        <dbReference type="EMBL" id="CCL98681.1"/>
    </source>
</evidence>
<comment type="similarity">
    <text evidence="4">Belongs to the peptidase M20A family.</text>
</comment>
<dbReference type="NCBIfam" id="TIGR01910">
    <property type="entry name" value="DapE-ArgE"/>
    <property type="match status" value="1"/>
</dbReference>
<comment type="pathway">
    <text evidence="3">Amino-acid biosynthesis; L-lysine biosynthesis via DAP pathway; LL-2,6-diaminopimelate from (S)-tetrahydrodipicolinate (succinylase route): step 3/3.</text>
</comment>
<dbReference type="InterPro" id="IPR010182">
    <property type="entry name" value="ArgE/DapE"/>
</dbReference>
<evidence type="ECO:0000259" key="11">
    <source>
        <dbReference type="Pfam" id="PF00291"/>
    </source>
</evidence>
<reference evidence="13 14" key="1">
    <citation type="journal article" date="2012" name="Appl. Environ. Microbiol.">
        <title>Short-read sequencing for genomic analysis of the brown rot fungus Fibroporia radiculosa.</title>
        <authorList>
            <person name="Tang J.D."/>
            <person name="Perkins A.D."/>
            <person name="Sonstegard T.S."/>
            <person name="Schroeder S.G."/>
            <person name="Burgess S.C."/>
            <person name="Diehl S.V."/>
        </authorList>
    </citation>
    <scope>NUCLEOTIDE SEQUENCE [LARGE SCALE GENOMIC DNA]</scope>
    <source>
        <strain evidence="13 14">TFFH 294</strain>
    </source>
</reference>
<dbReference type="EMBL" id="HE796896">
    <property type="protein sequence ID" value="CCL98681.1"/>
    <property type="molecule type" value="Genomic_DNA"/>
</dbReference>
<dbReference type="SUPFAM" id="SSF55031">
    <property type="entry name" value="Bacterial exopeptidase dimerisation domain"/>
    <property type="match status" value="1"/>
</dbReference>
<comment type="cofactor">
    <cofactor evidence="2">
        <name>Zn(2+)</name>
        <dbReference type="ChEBI" id="CHEBI:29105"/>
    </cofactor>
</comment>
<evidence type="ECO:0000256" key="4">
    <source>
        <dbReference type="ARBA" id="ARBA00006247"/>
    </source>
</evidence>
<proteinExistence type="inferred from homology"/>
<dbReference type="HOGENOM" id="CLU_021802_8_4_1"/>
<dbReference type="CDD" id="cd00640">
    <property type="entry name" value="Trp-synth-beta_II"/>
    <property type="match status" value="1"/>
</dbReference>
<dbReference type="Pfam" id="PF00291">
    <property type="entry name" value="PALP"/>
    <property type="match status" value="1"/>
</dbReference>
<dbReference type="PANTHER" id="PTHR42937:SF1">
    <property type="entry name" value="DIAMINOPROPIONATE AMMONIA-LYASE"/>
    <property type="match status" value="1"/>
</dbReference>
<dbReference type="GeneID" id="24093592"/>
<evidence type="ECO:0000256" key="7">
    <source>
        <dbReference type="ARBA" id="ARBA00022801"/>
    </source>
</evidence>